<evidence type="ECO:0000313" key="2">
    <source>
        <dbReference type="Proteomes" id="UP000265926"/>
    </source>
</evidence>
<proteinExistence type="predicted"/>
<sequence>MNKTIKIGFLFPYSSIFPNMSQDIIDGILSVFPATLRNRIQFYPEYIDLGQTENIKTAFQKLLAFHRVDIMSGIISYKLLPEIGQFLGDRQKPGIFFDMGENIPPAESLPAPVFANSLALWKHEFALGNWAQKNFGGKGAILMSTYDAGYQLHTSFWQGAIEAGAEEIDMHTLPYFDDVSKSISAILPSFFEKIEKAKVNFLHALLCGSETFEFYKAFRNSSLYKKVPLIVSPPMATKEVLANIEMLNISCYTTSGWDFLSGTVSQQPLIINYKNTYGRPASVFAVLGIEAGIAIKEILPELERGDTGTALKILRDNTFKGPRGNKSFKLNNISENNVITIEKHSSQNRGSNQLTVGEFQLQTINPLAINTFHAESESGWKNPYLCV</sequence>
<dbReference type="Gene3D" id="3.40.50.2300">
    <property type="match status" value="2"/>
</dbReference>
<evidence type="ECO:0008006" key="3">
    <source>
        <dbReference type="Google" id="ProtNLM"/>
    </source>
</evidence>
<keyword evidence="2" id="KW-1185">Reference proteome</keyword>
<dbReference type="RefSeq" id="WP_119439237.1">
    <property type="nucleotide sequence ID" value="NZ_QWGR01000012.1"/>
</dbReference>
<comment type="caution">
    <text evidence="1">The sequence shown here is derived from an EMBL/GenBank/DDBJ whole genome shotgun (WGS) entry which is preliminary data.</text>
</comment>
<gene>
    <name evidence="1" type="ORF">D1614_17305</name>
</gene>
<name>A0A399SX02_9BACT</name>
<dbReference type="OrthoDB" id="827062at2"/>
<dbReference type="EMBL" id="QWGR01000012">
    <property type="protein sequence ID" value="RIJ46691.1"/>
    <property type="molecule type" value="Genomic_DNA"/>
</dbReference>
<dbReference type="Proteomes" id="UP000265926">
    <property type="component" value="Unassembled WGS sequence"/>
</dbReference>
<dbReference type="SUPFAM" id="SSF53822">
    <property type="entry name" value="Periplasmic binding protein-like I"/>
    <property type="match status" value="1"/>
</dbReference>
<evidence type="ECO:0000313" key="1">
    <source>
        <dbReference type="EMBL" id="RIJ46691.1"/>
    </source>
</evidence>
<dbReference type="InterPro" id="IPR028082">
    <property type="entry name" value="Peripla_BP_I"/>
</dbReference>
<protein>
    <recommendedName>
        <fullName evidence="3">Leucine-binding protein domain-containing protein</fullName>
    </recommendedName>
</protein>
<accession>A0A399SX02</accession>
<dbReference type="AlphaFoldDB" id="A0A399SX02"/>
<reference evidence="1 2" key="1">
    <citation type="submission" date="2018-08" db="EMBL/GenBank/DDBJ databases">
        <title>Pallidiluteibacterium maritimus gen. nov., sp. nov., isolated from coastal sediment.</title>
        <authorList>
            <person name="Zhou L.Y."/>
        </authorList>
    </citation>
    <scope>NUCLEOTIDE SEQUENCE [LARGE SCALE GENOMIC DNA]</scope>
    <source>
        <strain evidence="1 2">XSD2</strain>
    </source>
</reference>
<organism evidence="1 2">
    <name type="scientific">Maribellus luteus</name>
    <dbReference type="NCBI Taxonomy" id="2305463"/>
    <lineage>
        <taxon>Bacteria</taxon>
        <taxon>Pseudomonadati</taxon>
        <taxon>Bacteroidota</taxon>
        <taxon>Bacteroidia</taxon>
        <taxon>Marinilabiliales</taxon>
        <taxon>Prolixibacteraceae</taxon>
        <taxon>Maribellus</taxon>
    </lineage>
</organism>